<keyword evidence="2" id="KW-1133">Transmembrane helix</keyword>
<accession>A0ABU6SYK1</accession>
<reference evidence="3 4" key="1">
    <citation type="journal article" date="2023" name="Plants (Basel)">
        <title>Bridging the Gap: Combining Genomics and Transcriptomics Approaches to Understand Stylosanthes scabra, an Orphan Legume from the Brazilian Caatinga.</title>
        <authorList>
            <person name="Ferreira-Neto J.R.C."/>
            <person name="da Silva M.D."/>
            <person name="Binneck E."/>
            <person name="de Melo N.F."/>
            <person name="da Silva R.H."/>
            <person name="de Melo A.L.T.M."/>
            <person name="Pandolfi V."/>
            <person name="Bustamante F.O."/>
            <person name="Brasileiro-Vidal A.C."/>
            <person name="Benko-Iseppon A.M."/>
        </authorList>
    </citation>
    <scope>NUCLEOTIDE SEQUENCE [LARGE SCALE GENOMIC DNA]</scope>
    <source>
        <tissue evidence="3">Leaves</tissue>
    </source>
</reference>
<keyword evidence="2" id="KW-0812">Transmembrane</keyword>
<evidence type="ECO:0000256" key="1">
    <source>
        <dbReference type="SAM" id="MobiDB-lite"/>
    </source>
</evidence>
<feature type="region of interest" description="Disordered" evidence="1">
    <location>
        <begin position="1"/>
        <end position="42"/>
    </location>
</feature>
<evidence type="ECO:0000256" key="2">
    <source>
        <dbReference type="SAM" id="Phobius"/>
    </source>
</evidence>
<feature type="compositionally biased region" description="Gly residues" evidence="1">
    <location>
        <begin position="27"/>
        <end position="36"/>
    </location>
</feature>
<dbReference type="EMBL" id="JASCZI010063277">
    <property type="protein sequence ID" value="MED6141185.1"/>
    <property type="molecule type" value="Genomic_DNA"/>
</dbReference>
<sequence length="134" mass="14463">MAMQGRESRSQEGEKGLVGESYSDAAGSGGNGGSTGGASSRKMGRKVLKCDADKGANCKYFVWLDDYVDCFQPNKAGNSRVAADPIERIKERIASIETMLMARDAGGSKFRETVIFLLGVVVHFVAVDWLVHQN</sequence>
<comment type="caution">
    <text evidence="3">The sequence shown here is derived from an EMBL/GenBank/DDBJ whole genome shotgun (WGS) entry which is preliminary data.</text>
</comment>
<dbReference type="Proteomes" id="UP001341840">
    <property type="component" value="Unassembled WGS sequence"/>
</dbReference>
<protein>
    <recommendedName>
        <fullName evidence="5">Zinc finger GRF-type domain-containing protein</fullName>
    </recommendedName>
</protein>
<feature type="compositionally biased region" description="Basic and acidic residues" evidence="1">
    <location>
        <begin position="1"/>
        <end position="17"/>
    </location>
</feature>
<gene>
    <name evidence="3" type="ORF">PIB30_100803</name>
</gene>
<organism evidence="3 4">
    <name type="scientific">Stylosanthes scabra</name>
    <dbReference type="NCBI Taxonomy" id="79078"/>
    <lineage>
        <taxon>Eukaryota</taxon>
        <taxon>Viridiplantae</taxon>
        <taxon>Streptophyta</taxon>
        <taxon>Embryophyta</taxon>
        <taxon>Tracheophyta</taxon>
        <taxon>Spermatophyta</taxon>
        <taxon>Magnoliopsida</taxon>
        <taxon>eudicotyledons</taxon>
        <taxon>Gunneridae</taxon>
        <taxon>Pentapetalae</taxon>
        <taxon>rosids</taxon>
        <taxon>fabids</taxon>
        <taxon>Fabales</taxon>
        <taxon>Fabaceae</taxon>
        <taxon>Papilionoideae</taxon>
        <taxon>50 kb inversion clade</taxon>
        <taxon>dalbergioids sensu lato</taxon>
        <taxon>Dalbergieae</taxon>
        <taxon>Pterocarpus clade</taxon>
        <taxon>Stylosanthes</taxon>
    </lineage>
</organism>
<proteinExistence type="predicted"/>
<evidence type="ECO:0000313" key="3">
    <source>
        <dbReference type="EMBL" id="MED6141185.1"/>
    </source>
</evidence>
<evidence type="ECO:0008006" key="5">
    <source>
        <dbReference type="Google" id="ProtNLM"/>
    </source>
</evidence>
<feature type="transmembrane region" description="Helical" evidence="2">
    <location>
        <begin position="113"/>
        <end position="131"/>
    </location>
</feature>
<evidence type="ECO:0000313" key="4">
    <source>
        <dbReference type="Proteomes" id="UP001341840"/>
    </source>
</evidence>
<keyword evidence="2" id="KW-0472">Membrane</keyword>
<keyword evidence="4" id="KW-1185">Reference proteome</keyword>
<name>A0ABU6SYK1_9FABA</name>